<feature type="compositionally biased region" description="Polar residues" evidence="10">
    <location>
        <begin position="668"/>
        <end position="703"/>
    </location>
</feature>
<dbReference type="InterPro" id="IPR036020">
    <property type="entry name" value="WW_dom_sf"/>
</dbReference>
<dbReference type="SUPFAM" id="SSF51045">
    <property type="entry name" value="WW domain"/>
    <property type="match status" value="1"/>
</dbReference>
<dbReference type="Pfam" id="PF00397">
    <property type="entry name" value="WW"/>
    <property type="match status" value="1"/>
</dbReference>
<evidence type="ECO:0000256" key="2">
    <source>
        <dbReference type="ARBA" id="ARBA00022853"/>
    </source>
</evidence>
<evidence type="ECO:0000313" key="13">
    <source>
        <dbReference type="Proteomes" id="UP000322234"/>
    </source>
</evidence>
<dbReference type="Gene3D" id="2.20.70.10">
    <property type="match status" value="1"/>
</dbReference>
<evidence type="ECO:0000256" key="9">
    <source>
        <dbReference type="ARBA" id="ARBA00073444"/>
    </source>
</evidence>
<dbReference type="GO" id="GO:0000993">
    <property type="term" value="F:RNA polymerase II complex binding"/>
    <property type="evidence" value="ECO:0007669"/>
    <property type="project" value="TreeGrafter"/>
</dbReference>
<organism evidence="12 13">
    <name type="scientific">Bos mutus</name>
    <name type="common">wild yak</name>
    <dbReference type="NCBI Taxonomy" id="72004"/>
    <lineage>
        <taxon>Eukaryota</taxon>
        <taxon>Metazoa</taxon>
        <taxon>Chordata</taxon>
        <taxon>Craniata</taxon>
        <taxon>Vertebrata</taxon>
        <taxon>Euteleostomi</taxon>
        <taxon>Mammalia</taxon>
        <taxon>Eutheria</taxon>
        <taxon>Laurasiatheria</taxon>
        <taxon>Artiodactyla</taxon>
        <taxon>Ruminantia</taxon>
        <taxon>Pecora</taxon>
        <taxon>Bovidae</taxon>
        <taxon>Bovinae</taxon>
        <taxon>Bos</taxon>
    </lineage>
</organism>
<feature type="compositionally biased region" description="Polar residues" evidence="10">
    <location>
        <begin position="451"/>
        <end position="465"/>
    </location>
</feature>
<evidence type="ECO:0000256" key="5">
    <source>
        <dbReference type="ARBA" id="ARBA00023163"/>
    </source>
</evidence>
<evidence type="ECO:0000256" key="7">
    <source>
        <dbReference type="ARBA" id="ARBA00054335"/>
    </source>
</evidence>
<keyword evidence="6" id="KW-0539">Nucleus</keyword>
<keyword evidence="4" id="KW-0175">Coiled coil</keyword>
<keyword evidence="5" id="KW-0804">Transcription</keyword>
<sequence>MCLEASVGFSEAVLDFMNKTTLDFPIKVASVLEYTLKTVEERVVILDQVYVTILYHTEGSSHRKSPPPYAETEIQELSPSSRESELLFESDRLSLEPVHFTAAGLIQPHVNPLSGSFLPLGSRKDPGCWRRPTPELFSLTPDSAASPSLPYLLCHHLSALRGQSITQGKRGNHFHSEVSAVRLKKIICSELRFRKVSERPLVADRRDAVRVRWTRCGWKGVEISDLARRGEGGAVPPESETRETRCSVTLESPSFVVLGELKVSAEALKYSSKSHPSSGDHRHEKMRDAADPSPPNKMLRRSDSPENKYSDSTGHSKAKNVHIHRVRERDGGTSYSPQENSHNHSALHSSNSHSSNPSNNPSKTSDAPYDSADDWSEHISSSGKKYYYNCRTEVSQWEKPKEWLEREQRQKEANKMAVNSFPKDRDYRREVMQATATSGFASGMEDKHSSDASSLLPQNILSQTSRHNDRDYRLPRAETHSSSTPVQHPIKPVVHPTATPSTVPSSPFTLQSDHQPKKSFDANGASTLSKLPTPTSSVPAQRTERKESTSGDKAVSHSCTTPSTSSASGLNPTSAPPASASAIPVSPVPQSPIPPLLQDPNLLRQLLPALQATLQLNNSNVDISKINEVLTAAVTQASLQSIIHKFLTAGPSAFNITSLISQAAQLSTQAQPSNQSPMSLTSDASSPRSYVSPRISTPQTNTVPIKPLISTPPILTFQVSTPVVKQGPVSQSATQQPVTADKQQGHEPVSPRSLQRSNSQRSPSPGPNHTSSSNASNTAVVPQNSSARPPCSLTPTLAAHFNENLIKHVQGWPADHAEKQASRLREEAHNMGSVHMSEICTELKNLRSLVRVCEIQATLREQRIASKVVLTYVKPYFGLLDRCAATETRSQTTFDHVDIKQ</sequence>
<dbReference type="GO" id="GO:1904263">
    <property type="term" value="P:positive regulation of TORC1 signaling"/>
    <property type="evidence" value="ECO:0007669"/>
    <property type="project" value="TreeGrafter"/>
</dbReference>
<feature type="compositionally biased region" description="Low complexity" evidence="10">
    <location>
        <begin position="492"/>
        <end position="507"/>
    </location>
</feature>
<feature type="compositionally biased region" description="Low complexity" evidence="10">
    <location>
        <begin position="526"/>
        <end position="537"/>
    </location>
</feature>
<feature type="compositionally biased region" description="Low complexity" evidence="10">
    <location>
        <begin position="576"/>
        <end position="585"/>
    </location>
</feature>
<dbReference type="GO" id="GO:0006325">
    <property type="term" value="P:chromatin organization"/>
    <property type="evidence" value="ECO:0007669"/>
    <property type="project" value="UniProtKB-KW"/>
</dbReference>
<evidence type="ECO:0000256" key="4">
    <source>
        <dbReference type="ARBA" id="ARBA00023054"/>
    </source>
</evidence>
<evidence type="ECO:0000256" key="8">
    <source>
        <dbReference type="ARBA" id="ARBA00063890"/>
    </source>
</evidence>
<feature type="compositionally biased region" description="Polar residues" evidence="10">
    <location>
        <begin position="752"/>
        <end position="769"/>
    </location>
</feature>
<feature type="compositionally biased region" description="Low complexity" evidence="10">
    <location>
        <begin position="343"/>
        <end position="362"/>
    </location>
</feature>
<comment type="caution">
    <text evidence="12">The sequence shown here is derived from an EMBL/GenBank/DDBJ whole genome shotgun (WGS) entry which is preliminary data.</text>
</comment>
<keyword evidence="3" id="KW-0805">Transcription regulation</keyword>
<reference evidence="12" key="1">
    <citation type="submission" date="2019-10" db="EMBL/GenBank/DDBJ databases">
        <title>The sequence and de novo assembly of the wild yak genome.</title>
        <authorList>
            <person name="Liu Y."/>
        </authorList>
    </citation>
    <scope>NUCLEOTIDE SEQUENCE [LARGE SCALE GENOMIC DNA]</scope>
    <source>
        <strain evidence="12">WY2019</strain>
    </source>
</reference>
<evidence type="ECO:0000259" key="11">
    <source>
        <dbReference type="PROSITE" id="PS50020"/>
    </source>
</evidence>
<feature type="compositionally biased region" description="Polar residues" evidence="10">
    <location>
        <begin position="557"/>
        <end position="573"/>
    </location>
</feature>
<dbReference type="CDD" id="cd00201">
    <property type="entry name" value="WW"/>
    <property type="match status" value="1"/>
</dbReference>
<keyword evidence="2" id="KW-0156">Chromatin regulator</keyword>
<dbReference type="InterPro" id="IPR038867">
    <property type="entry name" value="WAC"/>
</dbReference>
<dbReference type="SMART" id="SM00456">
    <property type="entry name" value="WW"/>
    <property type="match status" value="1"/>
</dbReference>
<feature type="region of interest" description="Disordered" evidence="10">
    <location>
        <begin position="438"/>
        <end position="587"/>
    </location>
</feature>
<feature type="compositionally biased region" description="Basic and acidic residues" evidence="10">
    <location>
        <begin position="466"/>
        <end position="479"/>
    </location>
</feature>
<comment type="function">
    <text evidence="7">Acts as a linker between gene transcription and histone H2B monoubiquitination at 'Lys-120' (H2BK120ub1). Interacts with the RNA polymerase II transcriptional machinery via its WW domain and with RNF20-RNF40 via its coiled coil region, thereby linking and regulating H2BK120ub1 and gene transcription. Regulates the cell-cycle checkpoint activation in response to DNA damage. Positive regulator of amino acid starvation-induced autophagy. Also acts as a negative regulator of basal autophagy. Positively regulates MTOR activity by promoting, in an energy-dependent manner, the assembly of the TTT complex composed of TELO2, TTI1 and TTI2 and the RUVBL complex composed of RUVBL1 and RUVBL2 into the TTT-RUVBL complex. This leads to the dimerization of the mTORC1 complex and its subsequent activation. May negatively regulate the ubiquitin proteasome pathway.</text>
</comment>
<accession>A0A6B0S481</accession>
<proteinExistence type="predicted"/>
<dbReference type="InterPro" id="IPR001202">
    <property type="entry name" value="WW_dom"/>
</dbReference>
<feature type="domain" description="WW" evidence="11">
    <location>
        <begin position="375"/>
        <end position="402"/>
    </location>
</feature>
<feature type="compositionally biased region" description="Basic residues" evidence="10">
    <location>
        <begin position="316"/>
        <end position="326"/>
    </location>
</feature>
<feature type="compositionally biased region" description="Basic and acidic residues" evidence="10">
    <location>
        <begin position="300"/>
        <end position="309"/>
    </location>
</feature>
<comment type="subcellular location">
    <subcellularLocation>
        <location evidence="1">Nucleus</location>
    </subcellularLocation>
</comment>
<evidence type="ECO:0000256" key="6">
    <source>
        <dbReference type="ARBA" id="ARBA00023242"/>
    </source>
</evidence>
<dbReference type="GO" id="GO:0005634">
    <property type="term" value="C:nucleus"/>
    <property type="evidence" value="ECO:0007669"/>
    <property type="project" value="UniProtKB-SubCell"/>
</dbReference>
<dbReference type="PANTHER" id="PTHR15911">
    <property type="entry name" value="WW DOMAIN-CONTAINING ADAPTER PROTEIN WITH COILED-COIL"/>
    <property type="match status" value="1"/>
</dbReference>
<dbReference type="EMBL" id="VBQZ03000107">
    <property type="protein sequence ID" value="MXQ94223.1"/>
    <property type="molecule type" value="Genomic_DNA"/>
</dbReference>
<feature type="compositionally biased region" description="Polar residues" evidence="10">
    <location>
        <begin position="727"/>
        <end position="742"/>
    </location>
</feature>
<dbReference type="PANTHER" id="PTHR15911:SF6">
    <property type="entry name" value="WW DOMAIN-CONTAINING ADAPTER PROTEIN WITH COILED-COIL"/>
    <property type="match status" value="1"/>
</dbReference>
<evidence type="ECO:0000256" key="3">
    <source>
        <dbReference type="ARBA" id="ARBA00023015"/>
    </source>
</evidence>
<dbReference type="PROSITE" id="PS50020">
    <property type="entry name" value="WW_DOMAIN_2"/>
    <property type="match status" value="1"/>
</dbReference>
<evidence type="ECO:0000256" key="10">
    <source>
        <dbReference type="SAM" id="MobiDB-lite"/>
    </source>
</evidence>
<gene>
    <name evidence="12" type="ORF">E5288_WYG004041</name>
</gene>
<name>A0A6B0S481_9CETA</name>
<evidence type="ECO:0000313" key="12">
    <source>
        <dbReference type="EMBL" id="MXQ94223.1"/>
    </source>
</evidence>
<dbReference type="PROSITE" id="PS01159">
    <property type="entry name" value="WW_DOMAIN_1"/>
    <property type="match status" value="1"/>
</dbReference>
<comment type="subunit">
    <text evidence="8">Interacts (via coiled coil domain) with RNF20, RNF40 and UBE2A. Interacts (via WW domain) with RNA polymerase II. Interacts with MTOR and other components of the MTOR pathway including RPTOR, RUVBL1, RUVBL2, TTI1 and TTI2.</text>
</comment>
<dbReference type="AlphaFoldDB" id="A0A6B0S481"/>
<feature type="region of interest" description="Disordered" evidence="10">
    <location>
        <begin position="270"/>
        <end position="378"/>
    </location>
</feature>
<dbReference type="GO" id="GO:0003682">
    <property type="term" value="F:chromatin binding"/>
    <property type="evidence" value="ECO:0007669"/>
    <property type="project" value="TreeGrafter"/>
</dbReference>
<feature type="compositionally biased region" description="Low complexity" evidence="10">
    <location>
        <begin position="770"/>
        <end position="781"/>
    </location>
</feature>
<evidence type="ECO:0000256" key="1">
    <source>
        <dbReference type="ARBA" id="ARBA00004123"/>
    </source>
</evidence>
<feature type="region of interest" description="Disordered" evidence="10">
    <location>
        <begin position="727"/>
        <end position="792"/>
    </location>
</feature>
<feature type="region of interest" description="Disordered" evidence="10">
    <location>
        <begin position="668"/>
        <end position="707"/>
    </location>
</feature>
<dbReference type="FunFam" id="2.20.70.10:FF:000020">
    <property type="entry name" value="WW domain-containing adapter protein with coiled-coil isoform X1"/>
    <property type="match status" value="1"/>
</dbReference>
<protein>
    <recommendedName>
        <fullName evidence="9">WW domain-containing adapter protein with coiled-coil</fullName>
    </recommendedName>
</protein>
<dbReference type="GO" id="GO:0010506">
    <property type="term" value="P:regulation of autophagy"/>
    <property type="evidence" value="ECO:0007669"/>
    <property type="project" value="TreeGrafter"/>
</dbReference>
<keyword evidence="13" id="KW-1185">Reference proteome</keyword>
<feature type="compositionally biased region" description="Basic and acidic residues" evidence="10">
    <location>
        <begin position="278"/>
        <end position="290"/>
    </location>
</feature>
<dbReference type="Proteomes" id="UP000322234">
    <property type="component" value="Unassembled WGS sequence"/>
</dbReference>